<dbReference type="AlphaFoldDB" id="A0A843XQ37"/>
<reference evidence="1" key="1">
    <citation type="submission" date="2017-07" db="EMBL/GenBank/DDBJ databases">
        <title>Taro Niue Genome Assembly and Annotation.</title>
        <authorList>
            <person name="Atibalentja N."/>
            <person name="Keating K."/>
            <person name="Fields C.J."/>
        </authorList>
    </citation>
    <scope>NUCLEOTIDE SEQUENCE</scope>
    <source>
        <strain evidence="1">Niue_2</strain>
        <tissue evidence="1">Leaf</tissue>
    </source>
</reference>
<protein>
    <submittedName>
        <fullName evidence="1">Uncharacterized protein</fullName>
    </submittedName>
</protein>
<evidence type="ECO:0000313" key="2">
    <source>
        <dbReference type="Proteomes" id="UP000652761"/>
    </source>
</evidence>
<proteinExistence type="predicted"/>
<comment type="caution">
    <text evidence="1">The sequence shown here is derived from an EMBL/GenBank/DDBJ whole genome shotgun (WGS) entry which is preliminary data.</text>
</comment>
<dbReference type="Proteomes" id="UP000652761">
    <property type="component" value="Unassembled WGS sequence"/>
</dbReference>
<evidence type="ECO:0000313" key="1">
    <source>
        <dbReference type="EMBL" id="MQM21241.1"/>
    </source>
</evidence>
<name>A0A843XQ37_COLES</name>
<accession>A0A843XQ37</accession>
<keyword evidence="2" id="KW-1185">Reference proteome</keyword>
<dbReference type="EMBL" id="NMUH01010769">
    <property type="protein sequence ID" value="MQM21241.1"/>
    <property type="molecule type" value="Genomic_DNA"/>
</dbReference>
<sequence>MGRARGAWSEEEVAIPT</sequence>
<organism evidence="1 2">
    <name type="scientific">Colocasia esculenta</name>
    <name type="common">Wild taro</name>
    <name type="synonym">Arum esculentum</name>
    <dbReference type="NCBI Taxonomy" id="4460"/>
    <lineage>
        <taxon>Eukaryota</taxon>
        <taxon>Viridiplantae</taxon>
        <taxon>Streptophyta</taxon>
        <taxon>Embryophyta</taxon>
        <taxon>Tracheophyta</taxon>
        <taxon>Spermatophyta</taxon>
        <taxon>Magnoliopsida</taxon>
        <taxon>Liliopsida</taxon>
        <taxon>Araceae</taxon>
        <taxon>Aroideae</taxon>
        <taxon>Colocasieae</taxon>
        <taxon>Colocasia</taxon>
    </lineage>
</organism>
<gene>
    <name evidence="1" type="ORF">Taro_054277</name>
</gene>